<dbReference type="Proteomes" id="UP000077628">
    <property type="component" value="Unassembled WGS sequence"/>
</dbReference>
<keyword evidence="2" id="KW-1185">Reference proteome</keyword>
<dbReference type="STRING" id="702114.A1355_09245"/>
<reference evidence="2" key="1">
    <citation type="submission" date="2016-03" db="EMBL/GenBank/DDBJ databases">
        <authorList>
            <person name="Heylen K."/>
            <person name="De Vos P."/>
            <person name="Vekeman B."/>
        </authorList>
    </citation>
    <scope>NUCLEOTIDE SEQUENCE [LARGE SCALE GENOMIC DNA]</scope>
    <source>
        <strain evidence="2">R-45383</strain>
    </source>
</reference>
<evidence type="ECO:0000313" key="1">
    <source>
        <dbReference type="EMBL" id="OAI16689.1"/>
    </source>
</evidence>
<comment type="caution">
    <text evidence="1">The sequence shown here is derived from an EMBL/GenBank/DDBJ whole genome shotgun (WGS) entry which is preliminary data.</text>
</comment>
<dbReference type="EMBL" id="LUUK01000183">
    <property type="protein sequence ID" value="OAI16689.1"/>
    <property type="molecule type" value="Genomic_DNA"/>
</dbReference>
<organism evidence="1 2">
    <name type="scientific">Methylomonas koyamae</name>
    <dbReference type="NCBI Taxonomy" id="702114"/>
    <lineage>
        <taxon>Bacteria</taxon>
        <taxon>Pseudomonadati</taxon>
        <taxon>Pseudomonadota</taxon>
        <taxon>Gammaproteobacteria</taxon>
        <taxon>Methylococcales</taxon>
        <taxon>Methylococcaceae</taxon>
        <taxon>Methylomonas</taxon>
    </lineage>
</organism>
<proteinExistence type="predicted"/>
<gene>
    <name evidence="1" type="ORF">A1355_09245</name>
</gene>
<dbReference type="OrthoDB" id="9803747at2"/>
<accession>A0A177NHK5</accession>
<name>A0A177NHK5_9GAMM</name>
<protein>
    <submittedName>
        <fullName evidence="1">Uncharacterized protein</fullName>
    </submittedName>
</protein>
<dbReference type="RefSeq" id="WP_064030080.1">
    <property type="nucleotide sequence ID" value="NZ_LUUK01000183.1"/>
</dbReference>
<sequence length="82" mass="9569">MNHSHRANGPKKQLEALFDELLHHDGFGELRVEMRLLKRGQKEVIIHCGKQYRYVVDFQSRYRPPTELAAPPRERAGLDETS</sequence>
<dbReference type="AlphaFoldDB" id="A0A177NHK5"/>
<evidence type="ECO:0000313" key="2">
    <source>
        <dbReference type="Proteomes" id="UP000077628"/>
    </source>
</evidence>